<dbReference type="InterPro" id="IPR041633">
    <property type="entry name" value="Polbeta"/>
</dbReference>
<dbReference type="PANTHER" id="PTHR33933:SF1">
    <property type="entry name" value="PROTEIN ADENYLYLTRANSFERASE MNTA-RELATED"/>
    <property type="match status" value="1"/>
</dbReference>
<dbReference type="SUPFAM" id="SSF81301">
    <property type="entry name" value="Nucleotidyltransferase"/>
    <property type="match status" value="1"/>
</dbReference>
<dbReference type="Gene3D" id="3.30.460.10">
    <property type="entry name" value="Beta Polymerase, domain 2"/>
    <property type="match status" value="1"/>
</dbReference>
<protein>
    <recommendedName>
        <fullName evidence="1">Polymerase beta nucleotidyltransferase domain-containing protein</fullName>
    </recommendedName>
</protein>
<dbReference type="InterPro" id="IPR043519">
    <property type="entry name" value="NT_sf"/>
</dbReference>
<reference evidence="2" key="1">
    <citation type="journal article" date="2014" name="Front. Microbiol.">
        <title>High frequency of phylogenetically diverse reductive dehalogenase-homologous genes in deep subseafloor sedimentary metagenomes.</title>
        <authorList>
            <person name="Kawai M."/>
            <person name="Futagami T."/>
            <person name="Toyoda A."/>
            <person name="Takaki Y."/>
            <person name="Nishi S."/>
            <person name="Hori S."/>
            <person name="Arai W."/>
            <person name="Tsubouchi T."/>
            <person name="Morono Y."/>
            <person name="Uchiyama I."/>
            <person name="Ito T."/>
            <person name="Fujiyama A."/>
            <person name="Inagaki F."/>
            <person name="Takami H."/>
        </authorList>
    </citation>
    <scope>NUCLEOTIDE SEQUENCE</scope>
    <source>
        <strain evidence="2">Expedition CK06-06</strain>
    </source>
</reference>
<dbReference type="EMBL" id="BARS01006872">
    <property type="protein sequence ID" value="GAF74890.1"/>
    <property type="molecule type" value="Genomic_DNA"/>
</dbReference>
<dbReference type="CDD" id="cd05403">
    <property type="entry name" value="NT_KNTase_like"/>
    <property type="match status" value="1"/>
</dbReference>
<dbReference type="PANTHER" id="PTHR33933">
    <property type="entry name" value="NUCLEOTIDYLTRANSFERASE"/>
    <property type="match status" value="1"/>
</dbReference>
<comment type="caution">
    <text evidence="2">The sequence shown here is derived from an EMBL/GenBank/DDBJ whole genome shotgun (WGS) entry which is preliminary data.</text>
</comment>
<accession>X0TFN8</accession>
<proteinExistence type="predicted"/>
<evidence type="ECO:0000259" key="1">
    <source>
        <dbReference type="Pfam" id="PF18765"/>
    </source>
</evidence>
<sequence>MDKIPVEVKLVLSDYIKNLSKEIKVKSAILFGSYAKGNWKSDSDIDIAVFSDDFANLERAEAIAFLLDHTLNYDFDIQPVAFDEDDYINYKDNPFVNEIVTTGIKIT</sequence>
<gene>
    <name evidence="2" type="ORF">S01H1_13314</name>
</gene>
<feature type="domain" description="Polymerase beta nucleotidyltransferase" evidence="1">
    <location>
        <begin position="17"/>
        <end position="88"/>
    </location>
</feature>
<evidence type="ECO:0000313" key="2">
    <source>
        <dbReference type="EMBL" id="GAF74890.1"/>
    </source>
</evidence>
<dbReference type="InterPro" id="IPR052548">
    <property type="entry name" value="Type_VII_TA_antitoxin"/>
</dbReference>
<dbReference type="AlphaFoldDB" id="X0TFN8"/>
<dbReference type="Pfam" id="PF18765">
    <property type="entry name" value="Polbeta"/>
    <property type="match status" value="1"/>
</dbReference>
<organism evidence="2">
    <name type="scientific">marine sediment metagenome</name>
    <dbReference type="NCBI Taxonomy" id="412755"/>
    <lineage>
        <taxon>unclassified sequences</taxon>
        <taxon>metagenomes</taxon>
        <taxon>ecological metagenomes</taxon>
    </lineage>
</organism>
<name>X0TFN8_9ZZZZ</name>